<keyword evidence="1" id="KW-0472">Membrane</keyword>
<dbReference type="Pfam" id="PF26161">
    <property type="entry name" value="DUF8044"/>
    <property type="match status" value="1"/>
</dbReference>
<evidence type="ECO:0000313" key="2">
    <source>
        <dbReference type="EMBL" id="RXE55847.1"/>
    </source>
</evidence>
<organism evidence="2 3">
    <name type="scientific">Methanoculleus taiwanensis</name>
    <dbReference type="NCBI Taxonomy" id="1550565"/>
    <lineage>
        <taxon>Archaea</taxon>
        <taxon>Methanobacteriati</taxon>
        <taxon>Methanobacteriota</taxon>
        <taxon>Stenosarchaea group</taxon>
        <taxon>Methanomicrobia</taxon>
        <taxon>Methanomicrobiales</taxon>
        <taxon>Methanomicrobiaceae</taxon>
        <taxon>Methanoculleus</taxon>
    </lineage>
</organism>
<proteinExistence type="predicted"/>
<name>A0A498H0D3_9EURY</name>
<evidence type="ECO:0000256" key="1">
    <source>
        <dbReference type="SAM" id="Phobius"/>
    </source>
</evidence>
<reference evidence="2 3" key="1">
    <citation type="journal article" date="2015" name="Int. J. Syst. Evol. Microbiol.">
        <title>Methanoculleus taiwanensis sp. nov., a methanogen isolated from deep marine sediment at the deformation front area near Taiwan.</title>
        <authorList>
            <person name="Weng C.Y."/>
            <person name="Chen S.C."/>
            <person name="Lai M.C."/>
            <person name="Wu S.Y."/>
            <person name="Lin S."/>
            <person name="Yang T.F."/>
            <person name="Chen P.C."/>
        </authorList>
    </citation>
    <scope>NUCLEOTIDE SEQUENCE [LARGE SCALE GENOMIC DNA]</scope>
    <source>
        <strain evidence="2 3">CYW4</strain>
    </source>
</reference>
<keyword evidence="1" id="KW-1133">Transmembrane helix</keyword>
<feature type="transmembrane region" description="Helical" evidence="1">
    <location>
        <begin position="61"/>
        <end position="81"/>
    </location>
</feature>
<dbReference type="AlphaFoldDB" id="A0A498H0D3"/>
<dbReference type="Proteomes" id="UP000290932">
    <property type="component" value="Unassembled WGS sequence"/>
</dbReference>
<protein>
    <submittedName>
        <fullName evidence="2">Uncharacterized protein</fullName>
    </submittedName>
</protein>
<accession>A0A498H0D3</accession>
<gene>
    <name evidence="2" type="ORF">ABH15_06390</name>
</gene>
<dbReference type="EMBL" id="LHQS01000002">
    <property type="protein sequence ID" value="RXE55847.1"/>
    <property type="molecule type" value="Genomic_DNA"/>
</dbReference>
<feature type="transmembrane region" description="Helical" evidence="1">
    <location>
        <begin position="6"/>
        <end position="25"/>
    </location>
</feature>
<keyword evidence="3" id="KW-1185">Reference proteome</keyword>
<comment type="caution">
    <text evidence="2">The sequence shown here is derived from an EMBL/GenBank/DDBJ whole genome shotgun (WGS) entry which is preliminary data.</text>
</comment>
<dbReference type="RefSeq" id="WP_128693550.1">
    <property type="nucleotide sequence ID" value="NZ_LHQS01000002.1"/>
</dbReference>
<dbReference type="InterPro" id="IPR058357">
    <property type="entry name" value="DUF8044"/>
</dbReference>
<feature type="transmembrane region" description="Helical" evidence="1">
    <location>
        <begin position="32"/>
        <end position="49"/>
    </location>
</feature>
<evidence type="ECO:0000313" key="3">
    <source>
        <dbReference type="Proteomes" id="UP000290932"/>
    </source>
</evidence>
<keyword evidence="1" id="KW-0812">Transmembrane</keyword>
<sequence length="86" mass="9626">MQKKDAAAITLTAGMLAVAGLMSMLRIEDLRLFTAVALVGFFIIVYVIHPVFSTPRYMRNLYYMVGISVVLFSLAIGLRILEILSW</sequence>
<dbReference type="OrthoDB" id="107815at2157"/>